<dbReference type="GO" id="GO:0000724">
    <property type="term" value="P:double-strand break repair via homologous recombination"/>
    <property type="evidence" value="ECO:0007669"/>
    <property type="project" value="TreeGrafter"/>
</dbReference>
<dbReference type="GO" id="GO:0009378">
    <property type="term" value="F:four-way junction helicase activity"/>
    <property type="evidence" value="ECO:0007669"/>
    <property type="project" value="TreeGrafter"/>
</dbReference>
<dbReference type="Gene3D" id="3.40.50.300">
    <property type="entry name" value="P-loop containing nucleotide triphosphate hydrolases"/>
    <property type="match status" value="1"/>
</dbReference>
<dbReference type="PANTHER" id="PTHR13710:SF105">
    <property type="entry name" value="ATP-DEPENDENT DNA HELICASE Q1"/>
    <property type="match status" value="1"/>
</dbReference>
<dbReference type="OrthoDB" id="10261556at2759"/>
<dbReference type="InterPro" id="IPR027417">
    <property type="entry name" value="P-loop_NTPase"/>
</dbReference>
<dbReference type="GO" id="GO:0005694">
    <property type="term" value="C:chromosome"/>
    <property type="evidence" value="ECO:0007669"/>
    <property type="project" value="TreeGrafter"/>
</dbReference>
<dbReference type="GO" id="GO:0005737">
    <property type="term" value="C:cytoplasm"/>
    <property type="evidence" value="ECO:0007669"/>
    <property type="project" value="TreeGrafter"/>
</dbReference>
<dbReference type="AlphaFoldDB" id="A0A9N9E9U3"/>
<sequence>WNQLFKLKDEFTSTPILLLTATCSEFMANQLIINLKCPNLNIIHSKHIHRPELNLQVYSKPIKKDKLLEAIFKIINEITSRRIIIYCAMPNECVNIVTALKEQYNLDLITAYHGKMSSNEQKKALTD</sequence>
<proteinExistence type="inferred from homology"/>
<dbReference type="Proteomes" id="UP000789396">
    <property type="component" value="Unassembled WGS sequence"/>
</dbReference>
<evidence type="ECO:0000256" key="5">
    <source>
        <dbReference type="ARBA" id="ARBA00034808"/>
    </source>
</evidence>
<dbReference type="SUPFAM" id="SSF52540">
    <property type="entry name" value="P-loop containing nucleoside triphosphate hydrolases"/>
    <property type="match status" value="1"/>
</dbReference>
<keyword evidence="3" id="KW-0413">Isomerase</keyword>
<dbReference type="EC" id="5.6.2.4" evidence="5"/>
<protein>
    <recommendedName>
        <fullName evidence="5">DNA 3'-5' helicase</fullName>
        <ecNumber evidence="5">5.6.2.4</ecNumber>
    </recommendedName>
</protein>
<evidence type="ECO:0000256" key="4">
    <source>
        <dbReference type="ARBA" id="ARBA00034617"/>
    </source>
</evidence>
<organism evidence="6 7">
    <name type="scientific">Racocetra fulgida</name>
    <dbReference type="NCBI Taxonomy" id="60492"/>
    <lineage>
        <taxon>Eukaryota</taxon>
        <taxon>Fungi</taxon>
        <taxon>Fungi incertae sedis</taxon>
        <taxon>Mucoromycota</taxon>
        <taxon>Glomeromycotina</taxon>
        <taxon>Glomeromycetes</taxon>
        <taxon>Diversisporales</taxon>
        <taxon>Gigasporaceae</taxon>
        <taxon>Racocetra</taxon>
    </lineage>
</organism>
<accession>A0A9N9E9U3</accession>
<evidence type="ECO:0000313" key="7">
    <source>
        <dbReference type="Proteomes" id="UP000789396"/>
    </source>
</evidence>
<evidence type="ECO:0000256" key="1">
    <source>
        <dbReference type="ARBA" id="ARBA00005446"/>
    </source>
</evidence>
<reference evidence="6" key="1">
    <citation type="submission" date="2021-06" db="EMBL/GenBank/DDBJ databases">
        <authorList>
            <person name="Kallberg Y."/>
            <person name="Tangrot J."/>
            <person name="Rosling A."/>
        </authorList>
    </citation>
    <scope>NUCLEOTIDE SEQUENCE</scope>
    <source>
        <strain evidence="6">IN212</strain>
    </source>
</reference>
<keyword evidence="7" id="KW-1185">Reference proteome</keyword>
<comment type="catalytic activity">
    <reaction evidence="4">
        <text>Couples ATP hydrolysis with the unwinding of duplex DNA by translocating in the 3'-5' direction.</text>
        <dbReference type="EC" id="5.6.2.4"/>
    </reaction>
</comment>
<evidence type="ECO:0000313" key="6">
    <source>
        <dbReference type="EMBL" id="CAG8669789.1"/>
    </source>
</evidence>
<dbReference type="EMBL" id="CAJVPZ010015949">
    <property type="protein sequence ID" value="CAG8669789.1"/>
    <property type="molecule type" value="Genomic_DNA"/>
</dbReference>
<name>A0A9N9E9U3_9GLOM</name>
<dbReference type="PANTHER" id="PTHR13710">
    <property type="entry name" value="DNA HELICASE RECQ FAMILY MEMBER"/>
    <property type="match status" value="1"/>
</dbReference>
<feature type="non-terminal residue" evidence="6">
    <location>
        <position position="1"/>
    </location>
</feature>
<keyword evidence="2" id="KW-0238">DNA-binding</keyword>
<dbReference type="GO" id="GO:0043138">
    <property type="term" value="F:3'-5' DNA helicase activity"/>
    <property type="evidence" value="ECO:0007669"/>
    <property type="project" value="UniProtKB-EC"/>
</dbReference>
<comment type="caution">
    <text evidence="6">The sequence shown here is derived from an EMBL/GenBank/DDBJ whole genome shotgun (WGS) entry which is preliminary data.</text>
</comment>
<comment type="similarity">
    <text evidence="1">Belongs to the helicase family. RecQ subfamily.</text>
</comment>
<gene>
    <name evidence="6" type="ORF">RFULGI_LOCUS9179</name>
</gene>
<dbReference type="GO" id="GO:0003677">
    <property type="term" value="F:DNA binding"/>
    <property type="evidence" value="ECO:0007669"/>
    <property type="project" value="UniProtKB-KW"/>
</dbReference>
<evidence type="ECO:0000256" key="3">
    <source>
        <dbReference type="ARBA" id="ARBA00023235"/>
    </source>
</evidence>
<evidence type="ECO:0000256" key="2">
    <source>
        <dbReference type="ARBA" id="ARBA00023125"/>
    </source>
</evidence>